<dbReference type="Gene3D" id="1.10.10.1150">
    <property type="entry name" value="Coenzyme PQQ synthesis protein D (PqqD)"/>
    <property type="match status" value="1"/>
</dbReference>
<accession>A0A561UPY8</accession>
<proteinExistence type="predicted"/>
<reference evidence="1 2" key="1">
    <citation type="submission" date="2019-06" db="EMBL/GenBank/DDBJ databases">
        <title>Sequencing the genomes of 1000 actinobacteria strains.</title>
        <authorList>
            <person name="Klenk H.-P."/>
        </authorList>
    </citation>
    <scope>NUCLEOTIDE SEQUENCE [LARGE SCALE GENOMIC DNA]</scope>
    <source>
        <strain evidence="1 2">DSM 44826</strain>
    </source>
</reference>
<organism evidence="1 2">
    <name type="scientific">Kitasatospora viridis</name>
    <dbReference type="NCBI Taxonomy" id="281105"/>
    <lineage>
        <taxon>Bacteria</taxon>
        <taxon>Bacillati</taxon>
        <taxon>Actinomycetota</taxon>
        <taxon>Actinomycetes</taxon>
        <taxon>Kitasatosporales</taxon>
        <taxon>Streptomycetaceae</taxon>
        <taxon>Kitasatospora</taxon>
    </lineage>
</organism>
<evidence type="ECO:0000313" key="1">
    <source>
        <dbReference type="EMBL" id="TWG01433.1"/>
    </source>
</evidence>
<dbReference type="Proteomes" id="UP000317940">
    <property type="component" value="Unassembled WGS sequence"/>
</dbReference>
<dbReference type="InterPro" id="IPR041881">
    <property type="entry name" value="PqqD_sf"/>
</dbReference>
<dbReference type="InterPro" id="IPR008792">
    <property type="entry name" value="PQQD"/>
</dbReference>
<evidence type="ECO:0000313" key="2">
    <source>
        <dbReference type="Proteomes" id="UP000317940"/>
    </source>
</evidence>
<dbReference type="RefSeq" id="WP_170305032.1">
    <property type="nucleotide sequence ID" value="NZ_BAAAMZ010000007.1"/>
</dbReference>
<sequence>MTYEISESVVWTGAGNEVRLYDTDSGEFRTLNDSAAQIWHLITDGACEQQVSDVLVEKYSAGDADEGAVIARDVHRFLATLVEGAILVRTDTAGDDC</sequence>
<dbReference type="Pfam" id="PF05402">
    <property type="entry name" value="PqqD"/>
    <property type="match status" value="1"/>
</dbReference>
<protein>
    <submittedName>
        <fullName evidence="1">Coenzyme PQQ synthesis protein D (PqqD)</fullName>
    </submittedName>
</protein>
<dbReference type="EMBL" id="VIWT01000001">
    <property type="protein sequence ID" value="TWG01433.1"/>
    <property type="molecule type" value="Genomic_DNA"/>
</dbReference>
<dbReference type="AlphaFoldDB" id="A0A561UPY8"/>
<comment type="caution">
    <text evidence="1">The sequence shown here is derived from an EMBL/GenBank/DDBJ whole genome shotgun (WGS) entry which is preliminary data.</text>
</comment>
<name>A0A561UPY8_9ACTN</name>
<keyword evidence="2" id="KW-1185">Reference proteome</keyword>
<gene>
    <name evidence="1" type="ORF">FHX73_115326</name>
</gene>